<protein>
    <recommendedName>
        <fullName evidence="4">Pescadillo homolog</fullName>
    </recommendedName>
</protein>
<keyword evidence="3 4" id="KW-0539">Nucleus</keyword>
<keyword evidence="2 4" id="KW-0698">rRNA processing</keyword>
<comment type="subcellular location">
    <subcellularLocation>
        <location evidence="4">Nucleus</location>
        <location evidence="4">Nucleolus</location>
    </subcellularLocation>
    <subcellularLocation>
        <location evidence="4">Nucleus</location>
        <location evidence="4">Nucleoplasm</location>
    </subcellularLocation>
</comment>
<feature type="region of interest" description="Disordered" evidence="5">
    <location>
        <begin position="494"/>
        <end position="547"/>
    </location>
</feature>
<evidence type="ECO:0000256" key="2">
    <source>
        <dbReference type="ARBA" id="ARBA00022552"/>
    </source>
</evidence>
<dbReference type="AlphaFoldDB" id="A0A8J6E6C9"/>
<comment type="similarity">
    <text evidence="4">Belongs to the pescadillo family.</text>
</comment>
<dbReference type="GO" id="GO:0043021">
    <property type="term" value="F:ribonucleoprotein complex binding"/>
    <property type="evidence" value="ECO:0007669"/>
    <property type="project" value="UniProtKB-UniRule"/>
</dbReference>
<dbReference type="InterPro" id="IPR036420">
    <property type="entry name" value="BRCT_dom_sf"/>
</dbReference>
<gene>
    <name evidence="7" type="ORF">J8273_1315</name>
</gene>
<dbReference type="PANTHER" id="PTHR12221">
    <property type="entry name" value="PESCADILLO - RELATED"/>
    <property type="match status" value="1"/>
</dbReference>
<evidence type="ECO:0000313" key="7">
    <source>
        <dbReference type="EMBL" id="KAG9396967.1"/>
    </source>
</evidence>
<dbReference type="GO" id="GO:0070545">
    <property type="term" value="C:PeBoW complex"/>
    <property type="evidence" value="ECO:0007669"/>
    <property type="project" value="TreeGrafter"/>
</dbReference>
<dbReference type="GO" id="GO:0003723">
    <property type="term" value="F:RNA binding"/>
    <property type="evidence" value="ECO:0007669"/>
    <property type="project" value="TreeGrafter"/>
</dbReference>
<dbReference type="Gene3D" id="3.40.50.10190">
    <property type="entry name" value="BRCT domain"/>
    <property type="match status" value="1"/>
</dbReference>
<comment type="function">
    <text evidence="4">Required for maturation of ribosomal RNAs and formation of the large ribosomal subunit.</text>
</comment>
<dbReference type="InterPro" id="IPR001357">
    <property type="entry name" value="BRCT_dom"/>
</dbReference>
<sequence length="547" mass="62241">MGAKKQEKRHSSYMTRNQALKYLQLSLSDFRRLCILKGIFPRDPPHIKEKVIGKTYYLTTDIQWLANEPLMDRFRSIKAHLKKVARFDARKETEHADQLADAMPRYTLDHLIRERYPSFHDALRDMSDALNMVHLFATMYSSDNVQNKMIMTCQRLSREWQAYVASTKILTKSFVSIRGVYMQVDLDGTPITWVMPHEFSQEQTDEVDYRVMETFLEFYTTLAGFVLYRLFTRRGVAYPPAVDAEKDKNGAWLDAITLAAPTDSADDDATDAEADRTRTVELLGSMDPEDPQYAPQLLQLLENEDTVQLPGLLNGMEFFLSRGVPTKPVALAIRACGGIVVSEPTERSTVVSERPDTPESILPQWVFDSINFRMRMPFDEYSNGQAAPPHLSPFEDFTSGTSITHVPERFKEVRARWATAWAERLKEARYRTSDGVALVVPEEDLEADVGDIDSEEEEARLALATKRVRNRYAHVKAAHEEKTGRVKRLLMKATGKTDEADDEEEASGLGLLAKPKGKAKTGKSEKKHKPKKVVNKTVKTSVLIKRK</sequence>
<feature type="compositionally biased region" description="Basic residues" evidence="5">
    <location>
        <begin position="515"/>
        <end position="534"/>
    </location>
</feature>
<dbReference type="SUPFAM" id="SSF52113">
    <property type="entry name" value="BRCT domain"/>
    <property type="match status" value="1"/>
</dbReference>
<dbReference type="HAMAP" id="MF_03028">
    <property type="entry name" value="Pescadillo"/>
    <property type="match status" value="1"/>
</dbReference>
<name>A0A8J6E6C9_9EUKA</name>
<evidence type="ECO:0000256" key="3">
    <source>
        <dbReference type="ARBA" id="ARBA00023242"/>
    </source>
</evidence>
<dbReference type="Proteomes" id="UP000717585">
    <property type="component" value="Unassembled WGS sequence"/>
</dbReference>
<dbReference type="GO" id="GO:0000463">
    <property type="term" value="P:maturation of LSU-rRNA from tricistronic rRNA transcript (SSU-rRNA, 5.8S rRNA, LSU-rRNA)"/>
    <property type="evidence" value="ECO:0007669"/>
    <property type="project" value="UniProtKB-UniRule"/>
</dbReference>
<accession>A0A8J6E6C9</accession>
<evidence type="ECO:0000256" key="4">
    <source>
        <dbReference type="HAMAP-Rule" id="MF_03028"/>
    </source>
</evidence>
<dbReference type="GO" id="GO:0030687">
    <property type="term" value="C:preribosome, large subunit precursor"/>
    <property type="evidence" value="ECO:0007669"/>
    <property type="project" value="UniProtKB-UniRule"/>
</dbReference>
<evidence type="ECO:0000313" key="8">
    <source>
        <dbReference type="Proteomes" id="UP000717585"/>
    </source>
</evidence>
<comment type="caution">
    <text evidence="7">The sequence shown here is derived from an EMBL/GenBank/DDBJ whole genome shotgun (WGS) entry which is preliminary data.</text>
</comment>
<evidence type="ECO:0000256" key="5">
    <source>
        <dbReference type="SAM" id="MobiDB-lite"/>
    </source>
</evidence>
<proteinExistence type="inferred from homology"/>
<reference evidence="7" key="1">
    <citation type="submission" date="2021-05" db="EMBL/GenBank/DDBJ databases">
        <title>A free-living protist that lacks canonical eukaryotic 1 DNA replication and segregation systems.</title>
        <authorList>
            <person name="Salas-Leiva D.E."/>
            <person name="Tromer E.C."/>
            <person name="Curtis B.A."/>
            <person name="Jerlstrom-Hultqvist J."/>
            <person name="Kolisko M."/>
            <person name="Yi Z."/>
            <person name="Salas-Leiva J.S."/>
            <person name="Gallot-Lavallee L."/>
            <person name="Kops G.J.P.L."/>
            <person name="Archibald J.M."/>
            <person name="Simpson A.G.B."/>
            <person name="Roger A.J."/>
        </authorList>
    </citation>
    <scope>NUCLEOTIDE SEQUENCE</scope>
    <source>
        <strain evidence="7">BICM</strain>
    </source>
</reference>
<dbReference type="InterPro" id="IPR010613">
    <property type="entry name" value="PES"/>
</dbReference>
<organism evidence="7 8">
    <name type="scientific">Carpediemonas membranifera</name>
    <dbReference type="NCBI Taxonomy" id="201153"/>
    <lineage>
        <taxon>Eukaryota</taxon>
        <taxon>Metamonada</taxon>
        <taxon>Carpediemonas-like organisms</taxon>
        <taxon>Carpediemonas</taxon>
    </lineage>
</organism>
<evidence type="ECO:0000259" key="6">
    <source>
        <dbReference type="PROSITE" id="PS50172"/>
    </source>
</evidence>
<keyword evidence="1 4" id="KW-0690">Ribosome biogenesis</keyword>
<dbReference type="EMBL" id="JAHDYR010000004">
    <property type="protein sequence ID" value="KAG9396967.1"/>
    <property type="molecule type" value="Genomic_DNA"/>
</dbReference>
<dbReference type="PANTHER" id="PTHR12221:SF6">
    <property type="entry name" value="PESCADILLO HOMOLOG"/>
    <property type="match status" value="1"/>
</dbReference>
<dbReference type="GO" id="GO:0000466">
    <property type="term" value="P:maturation of 5.8S rRNA from tricistronic rRNA transcript (SSU-rRNA, 5.8S rRNA, LSU-rRNA)"/>
    <property type="evidence" value="ECO:0007669"/>
    <property type="project" value="UniProtKB-UniRule"/>
</dbReference>
<keyword evidence="8" id="KW-1185">Reference proteome</keyword>
<dbReference type="Pfam" id="PF06732">
    <property type="entry name" value="Pescadillo_N"/>
    <property type="match status" value="1"/>
</dbReference>
<dbReference type="GO" id="GO:0005654">
    <property type="term" value="C:nucleoplasm"/>
    <property type="evidence" value="ECO:0007669"/>
    <property type="project" value="UniProtKB-SubCell"/>
</dbReference>
<dbReference type="OrthoDB" id="10264910at2759"/>
<feature type="domain" description="BRCT" evidence="6">
    <location>
        <begin position="308"/>
        <end position="383"/>
    </location>
</feature>
<evidence type="ECO:0000256" key="1">
    <source>
        <dbReference type="ARBA" id="ARBA00022517"/>
    </source>
</evidence>
<dbReference type="PROSITE" id="PS50172">
    <property type="entry name" value="BRCT"/>
    <property type="match status" value="1"/>
</dbReference>